<keyword evidence="2" id="KW-1185">Reference proteome</keyword>
<dbReference type="EMBL" id="JRYR02000001">
    <property type="protein sequence ID" value="OHX66001.1"/>
    <property type="molecule type" value="Genomic_DNA"/>
</dbReference>
<proteinExistence type="predicted"/>
<dbReference type="OrthoDB" id="9789813at2"/>
<dbReference type="InterPro" id="IPR038056">
    <property type="entry name" value="YjbR-like_sf"/>
</dbReference>
<protein>
    <submittedName>
        <fullName evidence="1">MmcQ-like protein</fullName>
    </submittedName>
</protein>
<dbReference type="PANTHER" id="PTHR35145:SF1">
    <property type="entry name" value="CYTOPLASMIC PROTEIN"/>
    <property type="match status" value="1"/>
</dbReference>
<evidence type="ECO:0000313" key="2">
    <source>
        <dbReference type="Proteomes" id="UP000179797"/>
    </source>
</evidence>
<dbReference type="SUPFAM" id="SSF142906">
    <property type="entry name" value="YjbR-like"/>
    <property type="match status" value="1"/>
</dbReference>
<dbReference type="InterPro" id="IPR007351">
    <property type="entry name" value="YjbR"/>
</dbReference>
<accession>A0A1S1YYB2</accession>
<sequence length="116" mass="13721">MNIEDFRDFCLKKRGVTEEFPFDEKTLVYKVAGKMFALTNVDLFESINLKCDPETALELRERYDAVRAGYHMSKKHWNTIDVNSDMNDNDVKDWINHSYQLVFDKLPKRVKDTLIP</sequence>
<dbReference type="Gene3D" id="3.90.1150.30">
    <property type="match status" value="1"/>
</dbReference>
<name>A0A1S1YYB2_FLAPC</name>
<reference evidence="1 2" key="1">
    <citation type="journal article" date="2012" name="Int. J. Syst. Evol. Microbiol.">
        <title>Flammeovirga pacifica sp. nov., isolated from deep-sea sediment.</title>
        <authorList>
            <person name="Xu H."/>
            <person name="Fu Y."/>
            <person name="Yang N."/>
            <person name="Ding Z."/>
            <person name="Lai Q."/>
            <person name="Zeng R."/>
        </authorList>
    </citation>
    <scope>NUCLEOTIDE SEQUENCE [LARGE SCALE GENOMIC DNA]</scope>
    <source>
        <strain evidence="2">DSM 24597 / LMG 26175 / WPAGA1</strain>
    </source>
</reference>
<dbReference type="Proteomes" id="UP000179797">
    <property type="component" value="Unassembled WGS sequence"/>
</dbReference>
<dbReference type="PANTHER" id="PTHR35145">
    <property type="entry name" value="CYTOPLASMIC PROTEIN-RELATED"/>
    <property type="match status" value="1"/>
</dbReference>
<evidence type="ECO:0000313" key="1">
    <source>
        <dbReference type="EMBL" id="OHX66001.1"/>
    </source>
</evidence>
<dbReference type="RefSeq" id="WP_044218847.1">
    <property type="nucleotide sequence ID" value="NZ_JRYR02000001.1"/>
</dbReference>
<dbReference type="AlphaFoldDB" id="A0A1S1YYB2"/>
<dbReference type="InterPro" id="IPR058532">
    <property type="entry name" value="YjbR/MT2646/Rv2570-like"/>
</dbReference>
<organism evidence="1 2">
    <name type="scientific">Flammeovirga pacifica</name>
    <dbReference type="NCBI Taxonomy" id="915059"/>
    <lineage>
        <taxon>Bacteria</taxon>
        <taxon>Pseudomonadati</taxon>
        <taxon>Bacteroidota</taxon>
        <taxon>Cytophagia</taxon>
        <taxon>Cytophagales</taxon>
        <taxon>Flammeovirgaceae</taxon>
        <taxon>Flammeovirga</taxon>
    </lineage>
</organism>
<gene>
    <name evidence="1" type="ORF">NH26_06360</name>
</gene>
<comment type="caution">
    <text evidence="1">The sequence shown here is derived from an EMBL/GenBank/DDBJ whole genome shotgun (WGS) entry which is preliminary data.</text>
</comment>
<dbReference type="STRING" id="915059.NH26_06360"/>
<dbReference type="Pfam" id="PF04237">
    <property type="entry name" value="YjbR"/>
    <property type="match status" value="1"/>
</dbReference>